<gene>
    <name evidence="2" type="ORF">NCTC11388_00194</name>
</gene>
<accession>A0A380BAL3</accession>
<proteinExistence type="predicted"/>
<dbReference type="SUPFAM" id="SSF53756">
    <property type="entry name" value="UDP-Glycosyltransferase/glycogen phosphorylase"/>
    <property type="match status" value="1"/>
</dbReference>
<keyword evidence="1 2" id="KW-0808">Transferase</keyword>
<dbReference type="EMBL" id="UGYW01000001">
    <property type="protein sequence ID" value="SUI96873.1"/>
    <property type="molecule type" value="Genomic_DNA"/>
</dbReference>
<evidence type="ECO:0000313" key="3">
    <source>
        <dbReference type="Proteomes" id="UP000254893"/>
    </source>
</evidence>
<organism evidence="2 3">
    <name type="scientific">Sphingobacterium spiritivorum</name>
    <name type="common">Flavobacterium spiritivorum</name>
    <dbReference type="NCBI Taxonomy" id="258"/>
    <lineage>
        <taxon>Bacteria</taxon>
        <taxon>Pseudomonadati</taxon>
        <taxon>Bacteroidota</taxon>
        <taxon>Sphingobacteriia</taxon>
        <taxon>Sphingobacteriales</taxon>
        <taxon>Sphingobacteriaceae</taxon>
        <taxon>Sphingobacterium</taxon>
    </lineage>
</organism>
<dbReference type="PANTHER" id="PTHR46401:SF2">
    <property type="entry name" value="GLYCOSYLTRANSFERASE WBBK-RELATED"/>
    <property type="match status" value="1"/>
</dbReference>
<dbReference type="GO" id="GO:0009103">
    <property type="term" value="P:lipopolysaccharide biosynthetic process"/>
    <property type="evidence" value="ECO:0007669"/>
    <property type="project" value="TreeGrafter"/>
</dbReference>
<evidence type="ECO:0000256" key="1">
    <source>
        <dbReference type="ARBA" id="ARBA00022679"/>
    </source>
</evidence>
<protein>
    <submittedName>
        <fullName evidence="2">Glycosyl transferases group 1</fullName>
    </submittedName>
</protein>
<dbReference type="Pfam" id="PF13692">
    <property type="entry name" value="Glyco_trans_1_4"/>
    <property type="match status" value="1"/>
</dbReference>
<dbReference type="GO" id="GO:0016757">
    <property type="term" value="F:glycosyltransferase activity"/>
    <property type="evidence" value="ECO:0007669"/>
    <property type="project" value="TreeGrafter"/>
</dbReference>
<evidence type="ECO:0000313" key="2">
    <source>
        <dbReference type="EMBL" id="SUI96873.1"/>
    </source>
</evidence>
<sequence length="411" mass="47996">MKKITFIIAQYGDKVNGGAEKHCQMLAQKMSSYYEIEVLTTCCIDYNTFEEFYSPGTECYDNICVRRFKTNKYDSDIYKMYEKKIRIFRKVRRSIYRLGLSRILPFLNPVWQSQEKTETAYYRSHGFYSSDLLTYLEEYHQQSQAIILFSYLYPSTVFGSLISPEKTILIPTAHNESHLFRPIMAKLFNHVAHIAFNTHNEQELCRSLFGRHMAPHTVIGVGTDLASPTSLEYINNKFNLPSEYIMYFGRVADSKLDQLIPYFLSYKKKYPNNLKLVLTGKLYTKKVDHKDIVYTDFVSEAEKTALIQHAKLIINPSPHESLSLLMLESMKLGKIVLVNGKSKVLKEHCIKSNGAAFYYESKQDFIYKIHELVNGNQENNSEAQKYIEENYNWDIIIQKFRSLINRISENN</sequence>
<dbReference type="RefSeq" id="WP_115168744.1">
    <property type="nucleotide sequence ID" value="NZ_UGYW01000001.1"/>
</dbReference>
<dbReference type="AlphaFoldDB" id="A0A380BAL3"/>
<name>A0A380BAL3_SPHSI</name>
<dbReference type="Gene3D" id="3.40.50.2000">
    <property type="entry name" value="Glycogen Phosphorylase B"/>
    <property type="match status" value="2"/>
</dbReference>
<reference evidence="2 3" key="1">
    <citation type="submission" date="2018-06" db="EMBL/GenBank/DDBJ databases">
        <authorList>
            <consortium name="Pathogen Informatics"/>
            <person name="Doyle S."/>
        </authorList>
    </citation>
    <scope>NUCLEOTIDE SEQUENCE [LARGE SCALE GENOMIC DNA]</scope>
    <source>
        <strain evidence="2 3">NCTC11388</strain>
    </source>
</reference>
<dbReference type="Proteomes" id="UP000254893">
    <property type="component" value="Unassembled WGS sequence"/>
</dbReference>
<dbReference type="PANTHER" id="PTHR46401">
    <property type="entry name" value="GLYCOSYLTRANSFERASE WBBK-RELATED"/>
    <property type="match status" value="1"/>
</dbReference>